<dbReference type="AlphaFoldDB" id="A0AAW8NBL9"/>
<dbReference type="RefSeq" id="WP_310114016.1">
    <property type="nucleotide sequence ID" value="NZ_JAVDTN010000017.1"/>
</dbReference>
<dbReference type="InterPro" id="IPR050639">
    <property type="entry name" value="SSR_resolvase"/>
</dbReference>
<dbReference type="PANTHER" id="PTHR30461">
    <property type="entry name" value="DNA-INVERTASE FROM LAMBDOID PROPHAGE"/>
    <property type="match status" value="1"/>
</dbReference>
<dbReference type="Pfam" id="PF07508">
    <property type="entry name" value="Recombinase"/>
    <property type="match status" value="1"/>
</dbReference>
<dbReference type="Proteomes" id="UP001262032">
    <property type="component" value="Unassembled WGS sequence"/>
</dbReference>
<dbReference type="Gene3D" id="3.40.50.1390">
    <property type="entry name" value="Resolvase, N-terminal catalytic domain"/>
    <property type="match status" value="1"/>
</dbReference>
<reference evidence="3" key="1">
    <citation type="submission" date="2023-07" db="EMBL/GenBank/DDBJ databases">
        <title>Sorghum-associated microbial communities from plants grown in Nebraska, USA.</title>
        <authorList>
            <person name="Schachtman D."/>
        </authorList>
    </citation>
    <scope>NUCLEOTIDE SEQUENCE</scope>
    <source>
        <strain evidence="3">BE261</strain>
    </source>
</reference>
<dbReference type="GO" id="GO:0003677">
    <property type="term" value="F:DNA binding"/>
    <property type="evidence" value="ECO:0007669"/>
    <property type="project" value="InterPro"/>
</dbReference>
<dbReference type="GeneID" id="97424155"/>
<sequence>MGLRAFIYARISQDRTGAGLGVTRQEEDCRLLAKRLGAEVLQVFTDSDISAYSGKRRPAYEEMLAAMQQGAADVILCWHLDRLTRSTRDLETYIDISEKSGIATHAVQAGELDLATPSGRAVARTLGAWARYESEMKSERQKRQRQQARENGKWTGGVVPFGWHIVDGQPAVHEKQAELLRYAVDQIYRGASVSSLVKHFDASGEKSPRGANWNHVSLLQMMLRPKIAGLREVDGEIVDDPVFPAIIGEERWRGVRALLKAPERRVSFDNNGRWLLSGLAFCECGSTVKIGATRDHRGGRRAVYRCKMTGPGHINRAAENVDRYVNMLMPTLLRRRGAGIGAAAPQPSVANPGDLEAEANALRARLSEAASMAADGVLSMAQLGVMSKKLHSQLAEIEESMDKAKVPHATDFDAAAAWDKLTLDERRAVIRETVKVTIKRVGHAGRHFDYNSIHVELADPVN</sequence>
<evidence type="ECO:0000313" key="3">
    <source>
        <dbReference type="EMBL" id="MDR7164896.1"/>
    </source>
</evidence>
<dbReference type="GO" id="GO:0000150">
    <property type="term" value="F:DNA strand exchange activity"/>
    <property type="evidence" value="ECO:0007669"/>
    <property type="project" value="InterPro"/>
</dbReference>
<accession>A0AAW8NBL9</accession>
<gene>
    <name evidence="3" type="ORF">J2X12_002934</name>
</gene>
<evidence type="ECO:0000313" key="4">
    <source>
        <dbReference type="Proteomes" id="UP001262032"/>
    </source>
</evidence>
<name>A0AAW8NBL9_PSEOX</name>
<protein>
    <submittedName>
        <fullName evidence="3">DNA invertase Pin-like site-specific DNA recombinase</fullName>
    </submittedName>
</protein>
<evidence type="ECO:0000259" key="2">
    <source>
        <dbReference type="PROSITE" id="PS51737"/>
    </source>
</evidence>
<dbReference type="Pfam" id="PF00239">
    <property type="entry name" value="Resolvase"/>
    <property type="match status" value="1"/>
</dbReference>
<dbReference type="InterPro" id="IPR011109">
    <property type="entry name" value="DNA_bind_recombinase_dom"/>
</dbReference>
<dbReference type="InterPro" id="IPR036162">
    <property type="entry name" value="Resolvase-like_N_sf"/>
</dbReference>
<dbReference type="Gene3D" id="3.90.1750.20">
    <property type="entry name" value="Putative Large Serine Recombinase, Chain B, Domain 2"/>
    <property type="match status" value="1"/>
</dbReference>
<dbReference type="PROSITE" id="PS51737">
    <property type="entry name" value="RECOMBINASE_DNA_BIND"/>
    <property type="match status" value="1"/>
</dbReference>
<feature type="domain" description="Resolvase/invertase-type recombinase catalytic" evidence="1">
    <location>
        <begin position="4"/>
        <end position="152"/>
    </location>
</feature>
<proteinExistence type="predicted"/>
<dbReference type="EMBL" id="JAVDWN010000010">
    <property type="protein sequence ID" value="MDR7164896.1"/>
    <property type="molecule type" value="Genomic_DNA"/>
</dbReference>
<dbReference type="PROSITE" id="PS51736">
    <property type="entry name" value="RECOMBINASES_3"/>
    <property type="match status" value="1"/>
</dbReference>
<dbReference type="SMART" id="SM00857">
    <property type="entry name" value="Resolvase"/>
    <property type="match status" value="1"/>
</dbReference>
<dbReference type="PANTHER" id="PTHR30461:SF23">
    <property type="entry name" value="DNA RECOMBINASE-RELATED"/>
    <property type="match status" value="1"/>
</dbReference>
<dbReference type="InterPro" id="IPR006119">
    <property type="entry name" value="Resolv_N"/>
</dbReference>
<dbReference type="SUPFAM" id="SSF53041">
    <property type="entry name" value="Resolvase-like"/>
    <property type="match status" value="1"/>
</dbReference>
<evidence type="ECO:0000259" key="1">
    <source>
        <dbReference type="PROSITE" id="PS51736"/>
    </source>
</evidence>
<feature type="domain" description="Recombinase" evidence="2">
    <location>
        <begin position="160"/>
        <end position="265"/>
    </location>
</feature>
<dbReference type="InterPro" id="IPR038109">
    <property type="entry name" value="DNA_bind_recomb_sf"/>
</dbReference>
<comment type="caution">
    <text evidence="3">The sequence shown here is derived from an EMBL/GenBank/DDBJ whole genome shotgun (WGS) entry which is preliminary data.</text>
</comment>
<dbReference type="CDD" id="cd00338">
    <property type="entry name" value="Ser_Recombinase"/>
    <property type="match status" value="1"/>
</dbReference>
<organism evidence="3 4">
    <name type="scientific">Pseudarthrobacter oxydans</name>
    <name type="common">Arthrobacter oxydans</name>
    <dbReference type="NCBI Taxonomy" id="1671"/>
    <lineage>
        <taxon>Bacteria</taxon>
        <taxon>Bacillati</taxon>
        <taxon>Actinomycetota</taxon>
        <taxon>Actinomycetes</taxon>
        <taxon>Micrococcales</taxon>
        <taxon>Micrococcaceae</taxon>
        <taxon>Pseudarthrobacter</taxon>
    </lineage>
</organism>